<name>A0A2U1V926_9PROT</name>
<evidence type="ECO:0000256" key="11">
    <source>
        <dbReference type="SAM" id="Phobius"/>
    </source>
</evidence>
<dbReference type="SUPFAM" id="SSF144083">
    <property type="entry name" value="Magnesium transport protein CorA, transmembrane region"/>
    <property type="match status" value="1"/>
</dbReference>
<feature type="transmembrane region" description="Helical" evidence="11">
    <location>
        <begin position="345"/>
        <end position="370"/>
    </location>
</feature>
<evidence type="ECO:0000256" key="4">
    <source>
        <dbReference type="ARBA" id="ARBA00022475"/>
    </source>
</evidence>
<evidence type="ECO:0000256" key="1">
    <source>
        <dbReference type="ARBA" id="ARBA00004651"/>
    </source>
</evidence>
<evidence type="ECO:0000313" key="12">
    <source>
        <dbReference type="EMBL" id="PWC30422.1"/>
    </source>
</evidence>
<gene>
    <name evidence="12" type="ORF">CR165_00440</name>
</gene>
<evidence type="ECO:0000256" key="2">
    <source>
        <dbReference type="ARBA" id="ARBA00009765"/>
    </source>
</evidence>
<dbReference type="GO" id="GO:0015095">
    <property type="term" value="F:magnesium ion transmembrane transporter activity"/>
    <property type="evidence" value="ECO:0007669"/>
    <property type="project" value="TreeGrafter"/>
</dbReference>
<dbReference type="InterPro" id="IPR045861">
    <property type="entry name" value="CorA_cytoplasmic_dom"/>
</dbReference>
<evidence type="ECO:0000256" key="5">
    <source>
        <dbReference type="ARBA" id="ARBA00022519"/>
    </source>
</evidence>
<dbReference type="Gene3D" id="3.30.460.20">
    <property type="entry name" value="CorA soluble domain-like"/>
    <property type="match status" value="1"/>
</dbReference>
<keyword evidence="8 11" id="KW-1133">Transmembrane helix</keyword>
<evidence type="ECO:0000256" key="10">
    <source>
        <dbReference type="ARBA" id="ARBA00023136"/>
    </source>
</evidence>
<dbReference type="Pfam" id="PF01544">
    <property type="entry name" value="CorA"/>
    <property type="match status" value="1"/>
</dbReference>
<comment type="caution">
    <text evidence="12">The sequence shown here is derived from an EMBL/GenBank/DDBJ whole genome shotgun (WGS) entry which is preliminary data.</text>
</comment>
<dbReference type="Gene3D" id="1.20.58.340">
    <property type="entry name" value="Magnesium transport protein CorA, transmembrane region"/>
    <property type="match status" value="2"/>
</dbReference>
<evidence type="ECO:0000256" key="9">
    <source>
        <dbReference type="ARBA" id="ARBA00023065"/>
    </source>
</evidence>
<keyword evidence="9" id="KW-0406">Ion transport</keyword>
<keyword evidence="10 11" id="KW-0472">Membrane</keyword>
<dbReference type="GO" id="GO:0050897">
    <property type="term" value="F:cobalt ion binding"/>
    <property type="evidence" value="ECO:0007669"/>
    <property type="project" value="TreeGrafter"/>
</dbReference>
<protein>
    <recommendedName>
        <fullName evidence="14">Magnesium transporter CorA</fullName>
    </recommendedName>
</protein>
<keyword evidence="5" id="KW-0997">Cell inner membrane</keyword>
<sequence length="375" mass="40409">MESSCRAGAPPAMGGLPSAMAWASLRRGMAGERFRRMIDAPAIRPPRGYGLIWGWHPDSDAPLDEAAVDALLRRHPEGGGLWLHLDLTDTRARPFLQSLATQAPRALPPFAVEALLERAEAPHLELREGVLSGAVPDFHHDDGAEPDPQRMGLLTVALTPALLITARRHPMRATHHRGIVAMPGAEPAARWDSILREVLAGVGRCGAGIAAQLNRIEEELLRGEDDRRAELSGLRRAALLLHRRIEPLALAYEELAEAPGGWLEAAGHAPALMERRLRMALRVTQGLQDRGRIAQDELASLVAGEANRRLLVLSILTALLLPPSLIAGIFGMNTTDLPGTEAAGGFWWALGAILASAVLALGLMLGLGILGRRRR</sequence>
<organism evidence="12 13">
    <name type="scientific">Teichococcus aestuarii</name>
    <dbReference type="NCBI Taxonomy" id="568898"/>
    <lineage>
        <taxon>Bacteria</taxon>
        <taxon>Pseudomonadati</taxon>
        <taxon>Pseudomonadota</taxon>
        <taxon>Alphaproteobacteria</taxon>
        <taxon>Acetobacterales</taxon>
        <taxon>Roseomonadaceae</taxon>
        <taxon>Roseomonas</taxon>
    </lineage>
</organism>
<keyword evidence="6 11" id="KW-0812">Transmembrane</keyword>
<accession>A0A2U1V926</accession>
<keyword evidence="3" id="KW-0813">Transport</keyword>
<comment type="similarity">
    <text evidence="2">Belongs to the CorA metal ion transporter (MIT) (TC 1.A.35) family.</text>
</comment>
<evidence type="ECO:0000256" key="8">
    <source>
        <dbReference type="ARBA" id="ARBA00022989"/>
    </source>
</evidence>
<keyword evidence="4" id="KW-1003">Cell membrane</keyword>
<dbReference type="PANTHER" id="PTHR46494">
    <property type="entry name" value="CORA FAMILY METAL ION TRANSPORTER (EUROFUNG)"/>
    <property type="match status" value="1"/>
</dbReference>
<evidence type="ECO:0000256" key="7">
    <source>
        <dbReference type="ARBA" id="ARBA00022833"/>
    </source>
</evidence>
<proteinExistence type="inferred from homology"/>
<evidence type="ECO:0008006" key="14">
    <source>
        <dbReference type="Google" id="ProtNLM"/>
    </source>
</evidence>
<dbReference type="GO" id="GO:0015087">
    <property type="term" value="F:cobalt ion transmembrane transporter activity"/>
    <property type="evidence" value="ECO:0007669"/>
    <property type="project" value="TreeGrafter"/>
</dbReference>
<evidence type="ECO:0000256" key="3">
    <source>
        <dbReference type="ARBA" id="ARBA00022448"/>
    </source>
</evidence>
<dbReference type="GO" id="GO:0000287">
    <property type="term" value="F:magnesium ion binding"/>
    <property type="evidence" value="ECO:0007669"/>
    <property type="project" value="TreeGrafter"/>
</dbReference>
<dbReference type="Proteomes" id="UP000245048">
    <property type="component" value="Unassembled WGS sequence"/>
</dbReference>
<dbReference type="AlphaFoldDB" id="A0A2U1V926"/>
<keyword evidence="13" id="KW-1185">Reference proteome</keyword>
<comment type="subcellular location">
    <subcellularLocation>
        <location evidence="1">Cell membrane</location>
        <topology evidence="1">Multi-pass membrane protein</topology>
    </subcellularLocation>
</comment>
<evidence type="ECO:0000313" key="13">
    <source>
        <dbReference type="Proteomes" id="UP000245048"/>
    </source>
</evidence>
<dbReference type="EMBL" id="PDOA01000001">
    <property type="protein sequence ID" value="PWC30422.1"/>
    <property type="molecule type" value="Genomic_DNA"/>
</dbReference>
<dbReference type="GO" id="GO:0005886">
    <property type="term" value="C:plasma membrane"/>
    <property type="evidence" value="ECO:0007669"/>
    <property type="project" value="UniProtKB-SubCell"/>
</dbReference>
<keyword evidence="7" id="KW-0862">Zinc</keyword>
<evidence type="ECO:0000256" key="6">
    <source>
        <dbReference type="ARBA" id="ARBA00022692"/>
    </source>
</evidence>
<dbReference type="InterPro" id="IPR002523">
    <property type="entry name" value="MgTranspt_CorA/ZnTranspt_ZntB"/>
</dbReference>
<dbReference type="PANTHER" id="PTHR46494:SF3">
    <property type="entry name" value="ZINC TRANSPORT PROTEIN ZNTB"/>
    <property type="match status" value="1"/>
</dbReference>
<dbReference type="InterPro" id="IPR045863">
    <property type="entry name" value="CorA_TM1_TM2"/>
</dbReference>
<feature type="transmembrane region" description="Helical" evidence="11">
    <location>
        <begin position="310"/>
        <end position="333"/>
    </location>
</feature>
<reference evidence="13" key="1">
    <citation type="submission" date="2017-10" db="EMBL/GenBank/DDBJ databases">
        <authorList>
            <person name="Toshchakov S.V."/>
            <person name="Goeva M.A."/>
        </authorList>
    </citation>
    <scope>NUCLEOTIDE SEQUENCE [LARGE SCALE GENOMIC DNA]</scope>
    <source>
        <strain evidence="13">JR1/69-1-13</strain>
    </source>
</reference>
<dbReference type="SUPFAM" id="SSF143865">
    <property type="entry name" value="CorA soluble domain-like"/>
    <property type="match status" value="1"/>
</dbReference>